<evidence type="ECO:0000313" key="3">
    <source>
        <dbReference type="EMBL" id="JAA65833.1"/>
    </source>
</evidence>
<dbReference type="Pfam" id="PF07690">
    <property type="entry name" value="MFS_1"/>
    <property type="match status" value="1"/>
</dbReference>
<keyword evidence="2" id="KW-0472">Membrane</keyword>
<reference evidence="3" key="1">
    <citation type="submission" date="2012-12" db="EMBL/GenBank/DDBJ databases">
        <title>Identification and characterization of a phenylalanine ammonia-lyase gene family in Isatis indigotica Fort.</title>
        <authorList>
            <person name="Liu Q."/>
            <person name="Chen J."/>
            <person name="Zhou X."/>
            <person name="Di P."/>
            <person name="Xiao Y."/>
            <person name="Xuan H."/>
            <person name="Zhang L."/>
            <person name="Chen W."/>
        </authorList>
    </citation>
    <scope>NUCLEOTIDE SEQUENCE</scope>
    <source>
        <tissue evidence="3">Salivary gland</tissue>
    </source>
</reference>
<feature type="transmembrane region" description="Helical" evidence="2">
    <location>
        <begin position="205"/>
        <end position="226"/>
    </location>
</feature>
<feature type="transmembrane region" description="Helical" evidence="2">
    <location>
        <begin position="411"/>
        <end position="431"/>
    </location>
</feature>
<feature type="transmembrane region" description="Helical" evidence="2">
    <location>
        <begin position="443"/>
        <end position="464"/>
    </location>
</feature>
<dbReference type="EMBL" id="GADI01007975">
    <property type="protein sequence ID" value="JAA65833.1"/>
    <property type="molecule type" value="mRNA"/>
</dbReference>
<feature type="transmembrane region" description="Helical" evidence="2">
    <location>
        <begin position="286"/>
        <end position="311"/>
    </location>
</feature>
<feature type="transmembrane region" description="Helical" evidence="2">
    <location>
        <begin position="143"/>
        <end position="165"/>
    </location>
</feature>
<evidence type="ECO:0000256" key="1">
    <source>
        <dbReference type="SAM" id="MobiDB-lite"/>
    </source>
</evidence>
<dbReference type="SUPFAM" id="SSF103473">
    <property type="entry name" value="MFS general substrate transporter"/>
    <property type="match status" value="1"/>
</dbReference>
<dbReference type="InterPro" id="IPR036259">
    <property type="entry name" value="MFS_trans_sf"/>
</dbReference>
<dbReference type="InterPro" id="IPR011701">
    <property type="entry name" value="MFS"/>
</dbReference>
<proteinExistence type="evidence at transcript level"/>
<name>A0A0K8R4M0_IXORI</name>
<organism evidence="3">
    <name type="scientific">Ixodes ricinus</name>
    <name type="common">Common tick</name>
    <name type="synonym">Acarus ricinus</name>
    <dbReference type="NCBI Taxonomy" id="34613"/>
    <lineage>
        <taxon>Eukaryota</taxon>
        <taxon>Metazoa</taxon>
        <taxon>Ecdysozoa</taxon>
        <taxon>Arthropoda</taxon>
        <taxon>Chelicerata</taxon>
        <taxon>Arachnida</taxon>
        <taxon>Acari</taxon>
        <taxon>Parasitiformes</taxon>
        <taxon>Ixodida</taxon>
        <taxon>Ixodoidea</taxon>
        <taxon>Ixodidae</taxon>
        <taxon>Ixodinae</taxon>
        <taxon>Ixodes</taxon>
    </lineage>
</organism>
<dbReference type="FunFam" id="1.20.1250.20:FF:000462">
    <property type="entry name" value="Monocarboxylate transporter, putative"/>
    <property type="match status" value="1"/>
</dbReference>
<keyword evidence="2" id="KW-1133">Transmembrane helix</keyword>
<feature type="transmembrane region" description="Helical" evidence="2">
    <location>
        <begin position="119"/>
        <end position="137"/>
    </location>
</feature>
<feature type="transmembrane region" description="Helical" evidence="2">
    <location>
        <begin position="352"/>
        <end position="369"/>
    </location>
</feature>
<dbReference type="InterPro" id="IPR050327">
    <property type="entry name" value="Proton-linked_MCT"/>
</dbReference>
<dbReference type="Gene3D" id="1.20.1250.20">
    <property type="entry name" value="MFS general substrate transporter like domains"/>
    <property type="match status" value="2"/>
</dbReference>
<feature type="transmembrane region" description="Helical" evidence="2">
    <location>
        <begin position="49"/>
        <end position="68"/>
    </location>
</feature>
<feature type="transmembrane region" description="Helical" evidence="2">
    <location>
        <begin position="323"/>
        <end position="340"/>
    </location>
</feature>
<dbReference type="GO" id="GO:0008028">
    <property type="term" value="F:monocarboxylic acid transmembrane transporter activity"/>
    <property type="evidence" value="ECO:0007669"/>
    <property type="project" value="TreeGrafter"/>
</dbReference>
<keyword evidence="2" id="KW-0812">Transmembrane</keyword>
<feature type="region of interest" description="Disordered" evidence="1">
    <location>
        <begin position="1"/>
        <end position="45"/>
    </location>
</feature>
<dbReference type="PANTHER" id="PTHR11360:SF303">
    <property type="entry name" value="MAJOR FACILITATOR SUPERFAMILY (MFS) PROFILE DOMAIN-CONTAINING PROTEIN"/>
    <property type="match status" value="1"/>
</dbReference>
<evidence type="ECO:0000256" key="2">
    <source>
        <dbReference type="SAM" id="Phobius"/>
    </source>
</evidence>
<protein>
    <submittedName>
        <fullName evidence="3">Putative monocarboxylate transporter</fullName>
    </submittedName>
</protein>
<accession>A0A0K8R4M0</accession>
<dbReference type="AlphaFoldDB" id="A0A0K8R4M0"/>
<sequence>MGWALNEHVKSKEDSLMTQESEAIRPPNMSKCQEPPDPRRRRPAPIPHNKAHIVVIIATATLFAVAATQTSDYMKSAFMEKFQVDEKMASVPNTILSVLPDTVGILVGPLQHAFSIRSVMIVGSVVAWFGIMVSGFASNIPTMSVTLGVLHGIGSGTILVSLYLLTMMHFSKFRGVAHGAASLGKPLSGLVFTELLNYFRESYGIQGSLFVLGALSMHLMPLACVLRDPFSSRAPSKSKRPTTEGADISSESGKYIEVQEFGKPKEEVPPSCGCYTEFRALFASPAFYIVIISSAVTAVIDTVFLTTVIDFAVDQGSVKSDAAWLKPCYVAASAFGRIFLPLIADTKYLRRSTFVMLSFVLVGVTLLVVPFATTYWIIAVLCALTAAFLGGGSVLHDVLVVDYLSLERLSIIHGAIGVVKAPLIISSPLLIDALYSMSGSHNNLYRLKGGLLIFFSLIWLSVVCGEHNNRLKLPAAKSE</sequence>
<dbReference type="PANTHER" id="PTHR11360">
    <property type="entry name" value="MONOCARBOXYLATE TRANSPORTER"/>
    <property type="match status" value="1"/>
</dbReference>